<organism evidence="1 2">
    <name type="scientific">Xylaria curta</name>
    <dbReference type="NCBI Taxonomy" id="42375"/>
    <lineage>
        <taxon>Eukaryota</taxon>
        <taxon>Fungi</taxon>
        <taxon>Dikarya</taxon>
        <taxon>Ascomycota</taxon>
        <taxon>Pezizomycotina</taxon>
        <taxon>Sordariomycetes</taxon>
        <taxon>Xylariomycetidae</taxon>
        <taxon>Xylariales</taxon>
        <taxon>Xylariaceae</taxon>
        <taxon>Xylaria</taxon>
    </lineage>
</organism>
<gene>
    <name evidence="1" type="ORF">NUW58_g1169</name>
</gene>
<dbReference type="EMBL" id="JAPDGR010000120">
    <property type="protein sequence ID" value="KAJ2995802.1"/>
    <property type="molecule type" value="Genomic_DNA"/>
</dbReference>
<evidence type="ECO:0000313" key="1">
    <source>
        <dbReference type="EMBL" id="KAJ2995802.1"/>
    </source>
</evidence>
<reference evidence="1" key="1">
    <citation type="submission" date="2022-10" db="EMBL/GenBank/DDBJ databases">
        <title>Genome Sequence of Xylaria curta.</title>
        <authorList>
            <person name="Buettner E."/>
        </authorList>
    </citation>
    <scope>NUCLEOTIDE SEQUENCE</scope>
    <source>
        <strain evidence="1">Babe10</strain>
    </source>
</reference>
<dbReference type="Proteomes" id="UP001143856">
    <property type="component" value="Unassembled WGS sequence"/>
</dbReference>
<evidence type="ECO:0000313" key="2">
    <source>
        <dbReference type="Proteomes" id="UP001143856"/>
    </source>
</evidence>
<accession>A0ACC1PME1</accession>
<sequence length="712" mass="80105">MHQHSPLADGDFRLVTILSGNFHDPISLILSHASLPDQGAAGNDQSHLSIKEIRATLPMGWKAFENLEGRVLYVGPRGTTWDHPHSVKRKPKRPLPSYEALSYAWGSEKDLDSVLVVDQARQETVGNGQQTPITMPIRRNLAEALRHLRYQSRPRVMWIDAICIDQTNMIERGSQVAFYGLAHRVIAWLGPESQDSHLALSTLEYLGQQVQYTKDAYHFPQPSYAEPDCVEPNYHRSDHPLPYSTEIWTAFQNLWSRSWFKRLWVLQEIHLSGPDSVMKCGDDEILWSSFRRAIICICNKESGVPEGPYMSSRSLLKMCGYAQADPFELLIWKHHNRQCMDDRDRIYGLMSLAPPSISRSLSVDYQLPPWDVYKQVVLAYLAGVNRLSFLLHCSIQSTATWDGPSWVPNWTKELVQTNIYNIALGASNASAAWATYSAPNKLSIGGIRIASIKSVESLQFKSFADLVKYMRIYTRDLEKAQYPTGETQLDGLIWNLTCGKLKDRAPERPSPTLETLRGVLLAAASSDIEADNALSSENLSSAFQLELLYTFSMCFLFFTSEGYSGISRSQVQPGDEVYIIPGCEVPMALRPTADGPHRVVGDCFVHGIMDGEAVLGRFPPNWKLIAKTSGGAVLPHYLNTKNGVVTNADPRLDEIPLPEIWEPVEFERTREDPKSCRKYRNRETGDVINSDPRLFHDALKARGIDIGLVTVI</sequence>
<protein>
    <submittedName>
        <fullName evidence="1">Uncharacterized protein</fullName>
    </submittedName>
</protein>
<comment type="caution">
    <text evidence="1">The sequence shown here is derived from an EMBL/GenBank/DDBJ whole genome shotgun (WGS) entry which is preliminary data.</text>
</comment>
<proteinExistence type="predicted"/>
<keyword evidence="2" id="KW-1185">Reference proteome</keyword>
<name>A0ACC1PME1_9PEZI</name>